<reference evidence="1 2" key="1">
    <citation type="submission" date="2020-02" db="EMBL/GenBank/DDBJ databases">
        <title>Draft genome sequence of Haematococcus lacustris strain NIES-144.</title>
        <authorList>
            <person name="Morimoto D."/>
            <person name="Nakagawa S."/>
            <person name="Yoshida T."/>
            <person name="Sawayama S."/>
        </authorList>
    </citation>
    <scope>NUCLEOTIDE SEQUENCE [LARGE SCALE GENOMIC DNA]</scope>
    <source>
        <strain evidence="1 2">NIES-144</strain>
    </source>
</reference>
<evidence type="ECO:0000313" key="1">
    <source>
        <dbReference type="EMBL" id="GFH18650.1"/>
    </source>
</evidence>
<keyword evidence="2" id="KW-1185">Reference proteome</keyword>
<dbReference type="Proteomes" id="UP000485058">
    <property type="component" value="Unassembled WGS sequence"/>
</dbReference>
<comment type="caution">
    <text evidence="1">The sequence shown here is derived from an EMBL/GenBank/DDBJ whole genome shotgun (WGS) entry which is preliminary data.</text>
</comment>
<sequence>MLGLWHLSDVTHEALEWLPVNIKSLQLKFCRLLPGALSSVATRLTQLTCLNLRTSPVVLAELQLLAARAQQGASLIVFMPVTMSKDDVAALKSFVSYIKSGTGHLPFANCIFAAEDDSE</sequence>
<gene>
    <name evidence="1" type="ORF">HaLaN_15490</name>
</gene>
<dbReference type="EMBL" id="BLLF01001333">
    <property type="protein sequence ID" value="GFH18650.1"/>
    <property type="molecule type" value="Genomic_DNA"/>
</dbReference>
<accession>A0A699ZB82</accession>
<evidence type="ECO:0000313" key="2">
    <source>
        <dbReference type="Proteomes" id="UP000485058"/>
    </source>
</evidence>
<proteinExistence type="predicted"/>
<dbReference type="AlphaFoldDB" id="A0A699ZB82"/>
<protein>
    <submittedName>
        <fullName evidence="1">Uncharacterized protein</fullName>
    </submittedName>
</protein>
<name>A0A699ZB82_HAELA</name>
<organism evidence="1 2">
    <name type="scientific">Haematococcus lacustris</name>
    <name type="common">Green alga</name>
    <name type="synonym">Haematococcus pluvialis</name>
    <dbReference type="NCBI Taxonomy" id="44745"/>
    <lineage>
        <taxon>Eukaryota</taxon>
        <taxon>Viridiplantae</taxon>
        <taxon>Chlorophyta</taxon>
        <taxon>core chlorophytes</taxon>
        <taxon>Chlorophyceae</taxon>
        <taxon>CS clade</taxon>
        <taxon>Chlamydomonadales</taxon>
        <taxon>Haematococcaceae</taxon>
        <taxon>Haematococcus</taxon>
    </lineage>
</organism>